<evidence type="ECO:0000313" key="1">
    <source>
        <dbReference type="EMBL" id="MPN60332.1"/>
    </source>
</evidence>
<dbReference type="EMBL" id="VSSQ01135459">
    <property type="protein sequence ID" value="MPN60332.1"/>
    <property type="molecule type" value="Genomic_DNA"/>
</dbReference>
<reference evidence="1" key="1">
    <citation type="submission" date="2019-08" db="EMBL/GenBank/DDBJ databases">
        <authorList>
            <person name="Kucharzyk K."/>
            <person name="Murdoch R.W."/>
            <person name="Higgins S."/>
            <person name="Loffler F."/>
        </authorList>
    </citation>
    <scope>NUCLEOTIDE SEQUENCE</scope>
</reference>
<accession>A0A645JB32</accession>
<proteinExistence type="predicted"/>
<sequence length="154" mass="16796">MFYEGKTVYINDEGVQRRLVPVGGHYQTEIPELLDIHYETFPDTVISDFGELDNPATVDVGDDSVVLIWPAYYIHGTRGPAGLNGVIASIDGITPDINNIVDGTYAYSLTYYAIFDSSNAEAKALAELLGSDKGQSEILNNAAIANLRGESDYR</sequence>
<dbReference type="AlphaFoldDB" id="A0A645JB32"/>
<comment type="caution">
    <text evidence="1">The sequence shown here is derived from an EMBL/GenBank/DDBJ whole genome shotgun (WGS) entry which is preliminary data.</text>
</comment>
<organism evidence="1">
    <name type="scientific">bioreactor metagenome</name>
    <dbReference type="NCBI Taxonomy" id="1076179"/>
    <lineage>
        <taxon>unclassified sequences</taxon>
        <taxon>metagenomes</taxon>
        <taxon>ecological metagenomes</taxon>
    </lineage>
</organism>
<gene>
    <name evidence="1" type="ORF">SDC9_208060</name>
</gene>
<protein>
    <submittedName>
        <fullName evidence="1">Uncharacterized protein</fullName>
    </submittedName>
</protein>
<name>A0A645JB32_9ZZZZ</name>